<reference evidence="2 3" key="1">
    <citation type="submission" date="2020-02" db="EMBL/GenBank/DDBJ databases">
        <title>A chromosome-scale genome assembly of the black bullhead catfish (Ameiurus melas).</title>
        <authorList>
            <person name="Wen M."/>
            <person name="Zham M."/>
            <person name="Cabau C."/>
            <person name="Klopp C."/>
            <person name="Donnadieu C."/>
            <person name="Roques C."/>
            <person name="Bouchez O."/>
            <person name="Lampietro C."/>
            <person name="Jouanno E."/>
            <person name="Herpin A."/>
            <person name="Louis A."/>
            <person name="Berthelot C."/>
            <person name="Parey E."/>
            <person name="Roest-Crollius H."/>
            <person name="Braasch I."/>
            <person name="Postlethwait J."/>
            <person name="Robinson-Rechavi M."/>
            <person name="Echchiki A."/>
            <person name="Begum T."/>
            <person name="Montfort J."/>
            <person name="Schartl M."/>
            <person name="Bobe J."/>
            <person name="Guiguen Y."/>
        </authorList>
    </citation>
    <scope>NUCLEOTIDE SEQUENCE [LARGE SCALE GENOMIC DNA]</scope>
    <source>
        <strain evidence="2">M_S1</strain>
        <tissue evidence="2">Blood</tissue>
    </source>
</reference>
<dbReference type="Proteomes" id="UP000593565">
    <property type="component" value="Unassembled WGS sequence"/>
</dbReference>
<organism evidence="2 3">
    <name type="scientific">Ameiurus melas</name>
    <name type="common">Black bullhead</name>
    <name type="synonym">Silurus melas</name>
    <dbReference type="NCBI Taxonomy" id="219545"/>
    <lineage>
        <taxon>Eukaryota</taxon>
        <taxon>Metazoa</taxon>
        <taxon>Chordata</taxon>
        <taxon>Craniata</taxon>
        <taxon>Vertebrata</taxon>
        <taxon>Euteleostomi</taxon>
        <taxon>Actinopterygii</taxon>
        <taxon>Neopterygii</taxon>
        <taxon>Teleostei</taxon>
        <taxon>Ostariophysi</taxon>
        <taxon>Siluriformes</taxon>
        <taxon>Ictaluridae</taxon>
        <taxon>Ameiurus</taxon>
    </lineage>
</organism>
<keyword evidence="1" id="KW-0732">Signal</keyword>
<protein>
    <submittedName>
        <fullName evidence="2">Uncharacterized protein</fullName>
    </submittedName>
</protein>
<keyword evidence="3" id="KW-1185">Reference proteome</keyword>
<sequence>MTVCTCSQFLNVPLESFLCCILWFVVLLEGSPTSHLHHPGGWQQILLMNLPCLDLSGPHEMDLTLKHQPLSSRSTQISSRAS</sequence>
<dbReference type="AlphaFoldDB" id="A0A7J6BE66"/>
<name>A0A7J6BE66_AMEME</name>
<comment type="caution">
    <text evidence="2">The sequence shown here is derived from an EMBL/GenBank/DDBJ whole genome shotgun (WGS) entry which is preliminary data.</text>
</comment>
<dbReference type="EMBL" id="JAAGNN010000002">
    <property type="protein sequence ID" value="KAF4092887.1"/>
    <property type="molecule type" value="Genomic_DNA"/>
</dbReference>
<evidence type="ECO:0000256" key="1">
    <source>
        <dbReference type="SAM" id="SignalP"/>
    </source>
</evidence>
<evidence type="ECO:0000313" key="2">
    <source>
        <dbReference type="EMBL" id="KAF4092887.1"/>
    </source>
</evidence>
<feature type="chain" id="PRO_5029846034" evidence="1">
    <location>
        <begin position="31"/>
        <end position="82"/>
    </location>
</feature>
<proteinExistence type="predicted"/>
<accession>A0A7J6BE66</accession>
<gene>
    <name evidence="2" type="ORF">AMELA_G00026360</name>
</gene>
<evidence type="ECO:0000313" key="3">
    <source>
        <dbReference type="Proteomes" id="UP000593565"/>
    </source>
</evidence>
<feature type="signal peptide" evidence="1">
    <location>
        <begin position="1"/>
        <end position="30"/>
    </location>
</feature>